<dbReference type="InterPro" id="IPR008886">
    <property type="entry name" value="UPF0227/Esterase_YqiA"/>
</dbReference>
<dbReference type="SUPFAM" id="SSF53474">
    <property type="entry name" value="alpha/beta-Hydrolases"/>
    <property type="match status" value="1"/>
</dbReference>
<dbReference type="Gene3D" id="3.40.50.1820">
    <property type="entry name" value="alpha/beta hydrolase"/>
    <property type="match status" value="1"/>
</dbReference>
<name>A0A6N7QMM2_9GAMM</name>
<accession>A0A6N7QMM2</accession>
<evidence type="ECO:0008006" key="3">
    <source>
        <dbReference type="Google" id="ProtNLM"/>
    </source>
</evidence>
<dbReference type="InterPro" id="IPR029058">
    <property type="entry name" value="AB_hydrolase_fold"/>
</dbReference>
<evidence type="ECO:0000313" key="2">
    <source>
        <dbReference type="Proteomes" id="UP000433788"/>
    </source>
</evidence>
<dbReference type="Pfam" id="PF05728">
    <property type="entry name" value="UPF0227"/>
    <property type="match status" value="1"/>
</dbReference>
<gene>
    <name evidence="1" type="ORF">GH984_02870</name>
</gene>
<dbReference type="Proteomes" id="UP000433788">
    <property type="component" value="Unassembled WGS sequence"/>
</dbReference>
<dbReference type="PANTHER" id="PTHR35602">
    <property type="entry name" value="ESTERASE YQIA-RELATED"/>
    <property type="match status" value="1"/>
</dbReference>
<comment type="caution">
    <text evidence="1">The sequence shown here is derived from an EMBL/GenBank/DDBJ whole genome shotgun (WGS) entry which is preliminary data.</text>
</comment>
<reference evidence="1 2" key="1">
    <citation type="submission" date="2019-11" db="EMBL/GenBank/DDBJ databases">
        <authorList>
            <person name="Zhang X.Y."/>
        </authorList>
    </citation>
    <scope>NUCLEOTIDE SEQUENCE [LARGE SCALE GENOMIC DNA]</scope>
    <source>
        <strain evidence="1 2">C176</strain>
    </source>
</reference>
<organism evidence="1 2">
    <name type="scientific">Spiribacter salilacus</name>
    <dbReference type="NCBI Taxonomy" id="2664894"/>
    <lineage>
        <taxon>Bacteria</taxon>
        <taxon>Pseudomonadati</taxon>
        <taxon>Pseudomonadota</taxon>
        <taxon>Gammaproteobacteria</taxon>
        <taxon>Chromatiales</taxon>
        <taxon>Ectothiorhodospiraceae</taxon>
        <taxon>Spiribacter</taxon>
    </lineage>
</organism>
<sequence>MDFVYIHGFNSAFDPSSEKIRHLCRIGDVRGIEYDSFGSYPEILRKLASQISIQDETIFVGTSLGGFWAAEMGRQISAPSVIINPCVEPRTSLRKYIGAELTNHVTGESKTLSQASVLSYEKRLDEQTAQYTFLPLVLLDMGDEVIDSHTTQNLLESYPMTCFEGGSHRFEHMEEAIDDIEHYVNHCSYIDHLD</sequence>
<proteinExistence type="predicted"/>
<protein>
    <recommendedName>
        <fullName evidence="3">Esterase</fullName>
    </recommendedName>
</protein>
<keyword evidence="2" id="KW-1185">Reference proteome</keyword>
<dbReference type="RefSeq" id="WP_153718677.1">
    <property type="nucleotide sequence ID" value="NZ_WJPP01000001.1"/>
</dbReference>
<dbReference type="AlphaFoldDB" id="A0A6N7QMM2"/>
<dbReference type="PANTHER" id="PTHR35602:SF2">
    <property type="entry name" value="UPF0227 PROTEIN YCFP"/>
    <property type="match status" value="1"/>
</dbReference>
<evidence type="ECO:0000313" key="1">
    <source>
        <dbReference type="EMBL" id="MRH77641.1"/>
    </source>
</evidence>
<dbReference type="EMBL" id="WJPP01000001">
    <property type="protein sequence ID" value="MRH77641.1"/>
    <property type="molecule type" value="Genomic_DNA"/>
</dbReference>